<dbReference type="PROSITE" id="PS50158">
    <property type="entry name" value="ZF_CCHC"/>
    <property type="match status" value="1"/>
</dbReference>
<dbReference type="Gene3D" id="4.10.60.10">
    <property type="entry name" value="Zinc finger, CCHC-type"/>
    <property type="match status" value="1"/>
</dbReference>
<feature type="region of interest" description="Disordered" evidence="2">
    <location>
        <begin position="366"/>
        <end position="401"/>
    </location>
</feature>
<evidence type="ECO:0000313" key="4">
    <source>
        <dbReference type="Proteomes" id="UP000694930"/>
    </source>
</evidence>
<dbReference type="InterPro" id="IPR007679">
    <property type="entry name" value="DUF569"/>
</dbReference>
<dbReference type="SUPFAM" id="SSF50405">
    <property type="entry name" value="Actin-crosslinking proteins"/>
    <property type="match status" value="4"/>
</dbReference>
<dbReference type="Pfam" id="PF14223">
    <property type="entry name" value="Retrotran_gag_2"/>
    <property type="match status" value="1"/>
</dbReference>
<keyword evidence="1" id="KW-0863">Zinc-finger</keyword>
<dbReference type="Gene3D" id="2.80.10.50">
    <property type="match status" value="4"/>
</dbReference>
<evidence type="ECO:0000256" key="2">
    <source>
        <dbReference type="SAM" id="MobiDB-lite"/>
    </source>
</evidence>
<dbReference type="Proteomes" id="UP000694930">
    <property type="component" value="Chromosome 5"/>
</dbReference>
<dbReference type="InterPro" id="IPR008999">
    <property type="entry name" value="Actin-crosslinking"/>
</dbReference>
<proteinExistence type="predicted"/>
<gene>
    <name evidence="5" type="primary">LOC107019186</name>
</gene>
<dbReference type="RefSeq" id="XP_015075240.1">
    <property type="nucleotide sequence ID" value="XM_015219754.2"/>
</dbReference>
<keyword evidence="4" id="KW-1185">Reference proteome</keyword>
<feature type="compositionally biased region" description="Low complexity" evidence="2">
    <location>
        <begin position="865"/>
        <end position="884"/>
    </location>
</feature>
<dbReference type="GeneID" id="107019186"/>
<dbReference type="InterPro" id="IPR054726">
    <property type="entry name" value="Ubiq_DUF569-assoc"/>
</dbReference>
<feature type="compositionally biased region" description="Polar residues" evidence="2">
    <location>
        <begin position="390"/>
        <end position="401"/>
    </location>
</feature>
<evidence type="ECO:0000259" key="3">
    <source>
        <dbReference type="PROSITE" id="PS50158"/>
    </source>
</evidence>
<evidence type="ECO:0000313" key="5">
    <source>
        <dbReference type="RefSeq" id="XP_015075240.1"/>
    </source>
</evidence>
<dbReference type="Pfam" id="PF22932">
    <property type="entry name" value="Ubiq_DUF_assoc"/>
    <property type="match status" value="2"/>
</dbReference>
<keyword evidence="1" id="KW-0862">Zinc</keyword>
<feature type="compositionally biased region" description="Low complexity" evidence="2">
    <location>
        <begin position="369"/>
        <end position="389"/>
    </location>
</feature>
<keyword evidence="1" id="KW-0479">Metal-binding</keyword>
<reference evidence="4" key="1">
    <citation type="journal article" date="2014" name="Nat. Genet.">
        <title>The genome of the stress-tolerant wild tomato species Solanum pennellii.</title>
        <authorList>
            <person name="Bolger A."/>
            <person name="Scossa F."/>
            <person name="Bolger M.E."/>
            <person name="Lanz C."/>
            <person name="Maumus F."/>
            <person name="Tohge T."/>
            <person name="Quesneville H."/>
            <person name="Alseekh S."/>
            <person name="Sorensen I."/>
            <person name="Lichtenstein G."/>
            <person name="Fich E.A."/>
            <person name="Conte M."/>
            <person name="Keller H."/>
            <person name="Schneeberger K."/>
            <person name="Schwacke R."/>
            <person name="Ofner I."/>
            <person name="Vrebalov J."/>
            <person name="Xu Y."/>
            <person name="Osorio S."/>
            <person name="Aflitos S.A."/>
            <person name="Schijlen E."/>
            <person name="Jimenez-Gomez J.M."/>
            <person name="Ryngajllo M."/>
            <person name="Kimura S."/>
            <person name="Kumar R."/>
            <person name="Koenig D."/>
            <person name="Headland L.R."/>
            <person name="Maloof J.N."/>
            <person name="Sinha N."/>
            <person name="van Ham R.C."/>
            <person name="Lankhorst R.K."/>
            <person name="Mao L."/>
            <person name="Vogel A."/>
            <person name="Arsova B."/>
            <person name="Panstruga R."/>
            <person name="Fei Z."/>
            <person name="Rose J.K."/>
            <person name="Zamir D."/>
            <person name="Carrari F."/>
            <person name="Giovannoni J.J."/>
            <person name="Weigel D."/>
            <person name="Usadel B."/>
            <person name="Fernie A.R."/>
        </authorList>
    </citation>
    <scope>NUCLEOTIDE SEQUENCE [LARGE SCALE GENOMIC DNA]</scope>
    <source>
        <strain evidence="4">cv. LA0716</strain>
    </source>
</reference>
<sequence length="1226" mass="138425">MDFFYKAKAVKLKSHLDKYLVADDDQENIRQSRNGSSRKARWLVELVEAENSHFIRLKSGSGKYLTASDEPFLLGMTGKKVIQTLPEKMKDLRIEWEVIRDGFQVKLRGFGGKYLRANGGMPPWRNKVTHDNPYSGSTQNWILWNVEPIDVPENESLAEYLTMVSSFSSISDELLSLDLGSPTSVHSSFSFSPRRAKISLPKRSAMELFHKAKAVRLQSHHEKYLTAEEDEESVTQDRNGASKNAKWTVEFVEKTENVIRLKSCYGKYLTASNQPFLLGMTGRKVLQTLPNRLDSSIEWEPIREGHQVKLRTRYGQFLRGNGGLPPWRNSVTHDIPHRTKTQDWVLWDVHVVEILAHSTAETTVVGGNSDSFASESSSATTTGSSKSYSFSRQESSDSLISSPPKLVDGRLIYYHVTDEFGEIDEGAEGLCITFKGNSVEDLKKRLEEETGLEDITVCTRSALNGKLYPLRLQLPPNNANMNVIILPSSSKELVLMELFYDAKAVRFRSHLNKYLVADDDQRTIRQSRNGLSRKARWLVELADPENSHLIRLRSSSGMYLTASDEPFLLSLTGEKKVLQTSPENMEDVKIMWEPLRYGFQVKLRGYGGKFLSASGGTLRWSNRVTHDSPHSATTHNWILWNVEPVDVPEDESLTDYLTMVSNFSSVSDELSTLDLGSPMSMHSSISFSPKSPLTRRPAMEIFQKAKAVRLQSRHYKYLTALEDGDSVTQDRNGASQNAKWTVEFVEKTNNVIRLKSCYGKYLTASNQSSLLGMTGRKVLQTLPNRLDSSIEWEPIREGNQVKLRTRYGQFLRGNGGILPWKNTVTHDIPYQTATQDWVLWDVHVVEILGDSSVVPKRPSPLGLPSDSCASESTSTSVVSSESSSLSRQESSDSFAKLGDGRFIFYYIADEFGEIDEKMEELCITFDGNTVEELTKTLEDATGLDEIIVCTKSPLNGKLYPLSLQLPPNNTTMNVVVLPKAITPDSLSDHMSSIPELNGSNFREWKEQLQITLGCLDLDLCFRIDEPLEECANYATWEHSNRLSLMIMKSKIAKNINKSIPDSTRAREFLASVEQQFKASDKPLIGTVMEIFTTKKYNGTSGVREHIMEMDDMAEQLKSMDMTISESFLVQFILNSLPSQFSPFKISYNTNKEKWTMDELIVMCVQEEERLKREGLLSGHLATQGYKGKGPKEGKQKGKKSPNHGNLKCFFCKEKGHLKKDCPKRKN</sequence>
<feature type="domain" description="CCHC-type" evidence="3">
    <location>
        <begin position="1207"/>
        <end position="1223"/>
    </location>
</feature>
<organism evidence="4 5">
    <name type="scientific">Solanum pennellii</name>
    <name type="common">Tomato</name>
    <name type="synonym">Lycopersicon pennellii</name>
    <dbReference type="NCBI Taxonomy" id="28526"/>
    <lineage>
        <taxon>Eukaryota</taxon>
        <taxon>Viridiplantae</taxon>
        <taxon>Streptophyta</taxon>
        <taxon>Embryophyta</taxon>
        <taxon>Tracheophyta</taxon>
        <taxon>Spermatophyta</taxon>
        <taxon>Magnoliopsida</taxon>
        <taxon>eudicotyledons</taxon>
        <taxon>Gunneridae</taxon>
        <taxon>Pentapetalae</taxon>
        <taxon>asterids</taxon>
        <taxon>lamiids</taxon>
        <taxon>Solanales</taxon>
        <taxon>Solanaceae</taxon>
        <taxon>Solanoideae</taxon>
        <taxon>Solaneae</taxon>
        <taxon>Solanum</taxon>
        <taxon>Solanum subgen. Lycopersicon</taxon>
    </lineage>
</organism>
<dbReference type="Pfam" id="PF04601">
    <property type="entry name" value="DUF569"/>
    <property type="match status" value="4"/>
</dbReference>
<accession>A0ABM1GSH3</accession>
<dbReference type="SUPFAM" id="SSF57756">
    <property type="entry name" value="Retrovirus zinc finger-like domains"/>
    <property type="match status" value="1"/>
</dbReference>
<dbReference type="Pfam" id="PF00098">
    <property type="entry name" value="zf-CCHC"/>
    <property type="match status" value="1"/>
</dbReference>
<dbReference type="SMART" id="SM00343">
    <property type="entry name" value="ZnF_C2HC"/>
    <property type="match status" value="1"/>
</dbReference>
<dbReference type="InterPro" id="IPR001878">
    <property type="entry name" value="Znf_CCHC"/>
</dbReference>
<dbReference type="PANTHER" id="PTHR31205:SF69">
    <property type="entry name" value="ACTIN CROSS-LINKING PROTEIN (DUF569)"/>
    <property type="match status" value="1"/>
</dbReference>
<reference evidence="5" key="2">
    <citation type="submission" date="2025-08" db="UniProtKB">
        <authorList>
            <consortium name="RefSeq"/>
        </authorList>
    </citation>
    <scope>IDENTIFICATION</scope>
</reference>
<protein>
    <submittedName>
        <fullName evidence="5">Uncharacterized protein LOC107019186</fullName>
    </submittedName>
</protein>
<name>A0ABM1GSH3_SOLPN</name>
<dbReference type="InterPro" id="IPR036875">
    <property type="entry name" value="Znf_CCHC_sf"/>
</dbReference>
<feature type="region of interest" description="Disordered" evidence="2">
    <location>
        <begin position="859"/>
        <end position="884"/>
    </location>
</feature>
<dbReference type="CDD" id="cd23340">
    <property type="entry name" value="beta-trefoil_FSCN_ACP-like"/>
    <property type="match status" value="4"/>
</dbReference>
<feature type="region of interest" description="Disordered" evidence="2">
    <location>
        <begin position="1181"/>
        <end position="1207"/>
    </location>
</feature>
<evidence type="ECO:0000256" key="1">
    <source>
        <dbReference type="PROSITE-ProRule" id="PRU00047"/>
    </source>
</evidence>
<dbReference type="PANTHER" id="PTHR31205">
    <property type="entry name" value="ACTIN CROSS-LINKING PROTEIN (DUF569)"/>
    <property type="match status" value="1"/>
</dbReference>